<keyword evidence="5" id="KW-0680">Restriction system</keyword>
<name>A0ABV4K7A9_9BACT</name>
<dbReference type="InterPro" id="IPR002052">
    <property type="entry name" value="DNA_methylase_N6_adenine_CS"/>
</dbReference>
<organism evidence="8 9">
    <name type="scientific">Pseudodesulfovibrio karagichevae</name>
    <dbReference type="NCBI Taxonomy" id="3239305"/>
    <lineage>
        <taxon>Bacteria</taxon>
        <taxon>Pseudomonadati</taxon>
        <taxon>Thermodesulfobacteriota</taxon>
        <taxon>Desulfovibrionia</taxon>
        <taxon>Desulfovibrionales</taxon>
        <taxon>Desulfovibrionaceae</taxon>
    </lineage>
</organism>
<evidence type="ECO:0000256" key="4">
    <source>
        <dbReference type="ARBA" id="ARBA00022691"/>
    </source>
</evidence>
<dbReference type="InterPro" id="IPR050953">
    <property type="entry name" value="N4_N6_ade-DNA_methylase"/>
</dbReference>
<gene>
    <name evidence="8" type="ORF">AB6M95_13190</name>
</gene>
<feature type="domain" description="Type II methyltransferase M.Eco57I C-terminal" evidence="7">
    <location>
        <begin position="271"/>
        <end position="523"/>
    </location>
</feature>
<protein>
    <submittedName>
        <fullName evidence="8">Class I SAM-dependent DNA methyltransferase</fullName>
        <ecNumber evidence="8">2.1.1.-</ecNumber>
    </submittedName>
</protein>
<comment type="similarity">
    <text evidence="1">Belongs to the N(4)/N(6)-methyltransferase family.</text>
</comment>
<keyword evidence="4" id="KW-0949">S-adenosyl-L-methionine</keyword>
<comment type="caution">
    <text evidence="8">The sequence shown here is derived from an EMBL/GenBank/DDBJ whole genome shotgun (WGS) entry which is preliminary data.</text>
</comment>
<dbReference type="Proteomes" id="UP001568698">
    <property type="component" value="Unassembled WGS sequence"/>
</dbReference>
<evidence type="ECO:0000259" key="7">
    <source>
        <dbReference type="Pfam" id="PF22837"/>
    </source>
</evidence>
<dbReference type="PANTHER" id="PTHR33841">
    <property type="entry name" value="DNA METHYLTRANSFERASE YEEA-RELATED"/>
    <property type="match status" value="1"/>
</dbReference>
<dbReference type="PROSITE" id="PS00092">
    <property type="entry name" value="N6_MTASE"/>
    <property type="match status" value="1"/>
</dbReference>
<keyword evidence="2 8" id="KW-0489">Methyltransferase</keyword>
<dbReference type="PANTHER" id="PTHR33841:SF5">
    <property type="entry name" value="DNA METHYLASE (MODIFICATION METHYLASE) (METHYLTRANSFERASE)-RELATED"/>
    <property type="match status" value="1"/>
</dbReference>
<dbReference type="EMBL" id="JBGLYH010000039">
    <property type="protein sequence ID" value="MEZ7197713.1"/>
    <property type="molecule type" value="Genomic_DNA"/>
</dbReference>
<dbReference type="SUPFAM" id="SSF53335">
    <property type="entry name" value="S-adenosyl-L-methionine-dependent methyltransferases"/>
    <property type="match status" value="1"/>
</dbReference>
<sequence>MNHNQVLSQEAKKRLGSFYTPEGLIAVLTDWAIRSETDIVLEPSFGGCGFIGESKTRLEKLGCNQPEKQIYGCDIDVNAFSYLDDILPGRNGNFLTTDFLATNEKSFRDRQFNVVLGNPPYVSHHNTTSRQKEVARKTCKDLGLNISKRASLWAYFVVHSIYFLKSGGRLAFVLPGSFLQAEYAAEVRAFIQKHFDFITAIVLHDRLFLSEGTEENTVILLAEGFRREADCQAVINVAEAKSIENLKNQIWALKCRKPVGTVFDSSLNMSLMKPRSKELFDQLANMAECRRAGDLFSIIIGIVTGDNKFFVVDREHAENHQLYPRYSRPLLAKITNAPGLSFTQDDYLATLNSNKPCLLIDTDSLDKGIDQPIRDYLASYSRKKRRSVKTFKKRSNWHSPDDHRIPDAFFTYMKQECPRIVLNEHGLNCTNSIHRVFFNEDIPHEKHRLVALSLLTSFSQLSAEIEGKGYGSGVLKLEPNAAKRIKVLLPELYDKDGLDNACDKADRFLREGNTTRAIEVADAFFLTPLERQHGVNYKSYFQEELALAQIRRQHIRSNRG</sequence>
<accession>A0ABV4K7A9</accession>
<evidence type="ECO:0000313" key="9">
    <source>
        <dbReference type="Proteomes" id="UP001568698"/>
    </source>
</evidence>
<dbReference type="EC" id="2.1.1.-" evidence="8"/>
<evidence type="ECO:0000256" key="3">
    <source>
        <dbReference type="ARBA" id="ARBA00022679"/>
    </source>
</evidence>
<evidence type="ECO:0000313" key="8">
    <source>
        <dbReference type="EMBL" id="MEZ7197713.1"/>
    </source>
</evidence>
<evidence type="ECO:0000256" key="2">
    <source>
        <dbReference type="ARBA" id="ARBA00022603"/>
    </source>
</evidence>
<dbReference type="GO" id="GO:0032259">
    <property type="term" value="P:methylation"/>
    <property type="evidence" value="ECO:0007669"/>
    <property type="project" value="UniProtKB-KW"/>
</dbReference>
<dbReference type="RefSeq" id="WP_371387226.1">
    <property type="nucleotide sequence ID" value="NZ_JBGLYH010000039.1"/>
</dbReference>
<keyword evidence="9" id="KW-1185">Reference proteome</keyword>
<dbReference type="Pfam" id="PF02384">
    <property type="entry name" value="N6_Mtase"/>
    <property type="match status" value="1"/>
</dbReference>
<feature type="domain" description="DNA methylase adenine-specific" evidence="6">
    <location>
        <begin position="8"/>
        <end position="245"/>
    </location>
</feature>
<dbReference type="InterPro" id="IPR003356">
    <property type="entry name" value="DNA_methylase_A-5"/>
</dbReference>
<dbReference type="Pfam" id="PF22837">
    <property type="entry name" value="M_Eco57I_C"/>
    <property type="match status" value="1"/>
</dbReference>
<dbReference type="InterPro" id="IPR054520">
    <property type="entry name" value="M_Eco57I_C"/>
</dbReference>
<dbReference type="GO" id="GO:0008168">
    <property type="term" value="F:methyltransferase activity"/>
    <property type="evidence" value="ECO:0007669"/>
    <property type="project" value="UniProtKB-KW"/>
</dbReference>
<evidence type="ECO:0000256" key="1">
    <source>
        <dbReference type="ARBA" id="ARBA00006594"/>
    </source>
</evidence>
<dbReference type="PRINTS" id="PR00507">
    <property type="entry name" value="N12N6MTFRASE"/>
</dbReference>
<evidence type="ECO:0000259" key="6">
    <source>
        <dbReference type="Pfam" id="PF02384"/>
    </source>
</evidence>
<proteinExistence type="inferred from homology"/>
<dbReference type="Gene3D" id="3.40.50.150">
    <property type="entry name" value="Vaccinia Virus protein VP39"/>
    <property type="match status" value="1"/>
</dbReference>
<evidence type="ECO:0000256" key="5">
    <source>
        <dbReference type="ARBA" id="ARBA00022747"/>
    </source>
</evidence>
<keyword evidence="3 8" id="KW-0808">Transferase</keyword>
<reference evidence="8 9" key="1">
    <citation type="submission" date="2024-08" db="EMBL/GenBank/DDBJ databases">
        <title>Sulfate-reducing bacteria isolated from formation water of the oil field in Kazakhstan and description of Pseudodesulfovibrio sp.</title>
        <authorList>
            <person name="Bidzhieva S.K."/>
            <person name="Tourova T.P."/>
            <person name="Grouzdev D.S."/>
            <person name="Beletsky A.V."/>
            <person name="Sokolova D.S."/>
            <person name="Samigullina S.R."/>
            <person name="Poltaraus A.B."/>
            <person name="Avtukh A.N."/>
            <person name="Tereshina V.M."/>
            <person name="Zhaparov N.S."/>
            <person name="Mardanov A.V."/>
            <person name="Nazina T.N."/>
        </authorList>
    </citation>
    <scope>NUCLEOTIDE SEQUENCE [LARGE SCALE GENOMIC DNA]</scope>
    <source>
        <strain evidence="8 9">9FUS</strain>
    </source>
</reference>
<dbReference type="InterPro" id="IPR029063">
    <property type="entry name" value="SAM-dependent_MTases_sf"/>
</dbReference>